<dbReference type="EMBL" id="MN740604">
    <property type="protein sequence ID" value="QHS78782.1"/>
    <property type="molecule type" value="Genomic_DNA"/>
</dbReference>
<organism evidence="1">
    <name type="scientific">viral metagenome</name>
    <dbReference type="NCBI Taxonomy" id="1070528"/>
    <lineage>
        <taxon>unclassified sequences</taxon>
        <taxon>metagenomes</taxon>
        <taxon>organismal metagenomes</taxon>
    </lineage>
</organism>
<accession>A0A6C0AGD2</accession>
<sequence>MFFSLPLDIQKHINEFDDDFRVMKLVIIRNTLRNLQKNSINDAKNEQYKQPSLNKRISNINNIIYKLCTHTYVNIWNDGDYHKPSYEYICKTCHADVSLIIATKGLINSALHNKKRKRIYKHMN</sequence>
<protein>
    <submittedName>
        <fullName evidence="1">Uncharacterized protein</fullName>
    </submittedName>
</protein>
<reference evidence="1" key="1">
    <citation type="journal article" date="2020" name="Nature">
        <title>Giant virus diversity and host interactions through global metagenomics.</title>
        <authorList>
            <person name="Schulz F."/>
            <person name="Roux S."/>
            <person name="Paez-Espino D."/>
            <person name="Jungbluth S."/>
            <person name="Walsh D.A."/>
            <person name="Denef V.J."/>
            <person name="McMahon K.D."/>
            <person name="Konstantinidis K.T."/>
            <person name="Eloe-Fadrosh E.A."/>
            <person name="Kyrpides N.C."/>
            <person name="Woyke T."/>
        </authorList>
    </citation>
    <scope>NUCLEOTIDE SEQUENCE</scope>
    <source>
        <strain evidence="1">GVMAG-S-1024976-23</strain>
    </source>
</reference>
<dbReference type="AlphaFoldDB" id="A0A6C0AGD2"/>
<proteinExistence type="predicted"/>
<name>A0A6C0AGD2_9ZZZZ</name>
<evidence type="ECO:0000313" key="1">
    <source>
        <dbReference type="EMBL" id="QHS78782.1"/>
    </source>
</evidence>